<evidence type="ECO:0000313" key="3">
    <source>
        <dbReference type="Proteomes" id="UP000188235"/>
    </source>
</evidence>
<dbReference type="KEGG" id="tfa:BW733_05995"/>
<dbReference type="Gene3D" id="3.40.50.300">
    <property type="entry name" value="P-loop containing nucleotide triphosphate hydrolases"/>
    <property type="match status" value="1"/>
</dbReference>
<keyword evidence="3" id="KW-1185">Reference proteome</keyword>
<dbReference type="InterPro" id="IPR014555">
    <property type="entry name" value="RecF-like"/>
</dbReference>
<dbReference type="PANTHER" id="PTHR43581:SF4">
    <property type="entry name" value="ATP_GTP PHOSPHATASE"/>
    <property type="match status" value="1"/>
</dbReference>
<name>A0A1Q2CWG9_9ACTN</name>
<evidence type="ECO:0000259" key="1">
    <source>
        <dbReference type="Pfam" id="PF13304"/>
    </source>
</evidence>
<dbReference type="GO" id="GO:0016887">
    <property type="term" value="F:ATP hydrolysis activity"/>
    <property type="evidence" value="ECO:0007669"/>
    <property type="project" value="InterPro"/>
</dbReference>
<dbReference type="OrthoDB" id="104167at2"/>
<dbReference type="InterPro" id="IPR051396">
    <property type="entry name" value="Bact_Antivir_Def_Nuclease"/>
</dbReference>
<dbReference type="InterPro" id="IPR027417">
    <property type="entry name" value="P-loop_NTPase"/>
</dbReference>
<dbReference type="PANTHER" id="PTHR43581">
    <property type="entry name" value="ATP/GTP PHOSPHATASE"/>
    <property type="match status" value="1"/>
</dbReference>
<accession>A0A1Q2CWG9</accession>
<dbReference type="Pfam" id="PF13304">
    <property type="entry name" value="AAA_21"/>
    <property type="match status" value="1"/>
</dbReference>
<dbReference type="SUPFAM" id="SSF52540">
    <property type="entry name" value="P-loop containing nucleoside triphosphate hydrolases"/>
    <property type="match status" value="1"/>
</dbReference>
<dbReference type="PIRSF" id="PIRSF029347">
    <property type="entry name" value="RecF"/>
    <property type="match status" value="1"/>
</dbReference>
<organism evidence="2 3">
    <name type="scientific">Tessaracoccus flavescens</name>
    <dbReference type="NCBI Taxonomy" id="399497"/>
    <lineage>
        <taxon>Bacteria</taxon>
        <taxon>Bacillati</taxon>
        <taxon>Actinomycetota</taxon>
        <taxon>Actinomycetes</taxon>
        <taxon>Propionibacteriales</taxon>
        <taxon>Propionibacteriaceae</taxon>
        <taxon>Tessaracoccus</taxon>
    </lineage>
</organism>
<proteinExistence type="predicted"/>
<protein>
    <recommendedName>
        <fullName evidence="1">ATPase AAA-type core domain-containing protein</fullName>
    </recommendedName>
</protein>
<evidence type="ECO:0000313" key="2">
    <source>
        <dbReference type="EMBL" id="AQP50450.1"/>
    </source>
</evidence>
<dbReference type="EMBL" id="CP019607">
    <property type="protein sequence ID" value="AQP50450.1"/>
    <property type="molecule type" value="Genomic_DNA"/>
</dbReference>
<dbReference type="AlphaFoldDB" id="A0A1Q2CWG9"/>
<feature type="domain" description="ATPase AAA-type core" evidence="1">
    <location>
        <begin position="26"/>
        <end position="365"/>
    </location>
</feature>
<gene>
    <name evidence="2" type="ORF">BW733_05995</name>
</gene>
<reference evidence="2 3" key="1">
    <citation type="journal article" date="2008" name="Int. J. Syst. Evol. Microbiol.">
        <title>Tessaracoccus flavescens sp. nov., isolated from marine sediment.</title>
        <authorList>
            <person name="Lee D.W."/>
            <person name="Lee S.D."/>
        </authorList>
    </citation>
    <scope>NUCLEOTIDE SEQUENCE [LARGE SCALE GENOMIC DNA]</scope>
    <source>
        <strain evidence="2 3">SST-39T</strain>
    </source>
</reference>
<sequence length="435" mass="47106">MTSRLVELRLPAFKSVRDATVPIGPLTLLVGRNGSGKSNVFDALAVLSSLGGGLNLRDSLDGGRNGPVVRGGSEGCAPIGEDSFSVGCAADIDGLIVHLDIEVQTSPNLQIRSERLWALRQSGPRKGEPQDFLKSEQPSTYSADITARWDNGKRGVNPGVTMRADQLLTSQVITRVPATSQAGRKVHEIAAEMLQAIAGIFLLDPVPHQMREYVPERDSVLRRTADNLSATVRRLADLPGVREILLSMTRSLSEAQVTELDTVTSELGDVMLTISERIGGEVRRVPARLMSDGTLRFLAIVAALLDDHDDAEPAQAPTDRTLAIEELENGLHPSQAALLLRLLKQSAAERKVSTVATTHSPAILNALDGQDHKNVLVCTRDEDGWSRVTRLVDFPDYFEVIARTSLGENAAKDRLRPSNRYNVRPSVSLSAILGD</sequence>
<dbReference type="GO" id="GO:0005524">
    <property type="term" value="F:ATP binding"/>
    <property type="evidence" value="ECO:0007669"/>
    <property type="project" value="InterPro"/>
</dbReference>
<dbReference type="Proteomes" id="UP000188235">
    <property type="component" value="Chromosome"/>
</dbReference>
<dbReference type="InterPro" id="IPR003959">
    <property type="entry name" value="ATPase_AAA_core"/>
</dbReference>
<dbReference type="STRING" id="399497.BW733_05995"/>